<evidence type="ECO:0000256" key="4">
    <source>
        <dbReference type="ARBA" id="ARBA00023163"/>
    </source>
</evidence>
<dbReference type="Gene3D" id="1.10.10.10">
    <property type="entry name" value="Winged helix-like DNA-binding domain superfamily/Winged helix DNA-binding domain"/>
    <property type="match status" value="1"/>
</dbReference>
<dbReference type="SUPFAM" id="SSF46785">
    <property type="entry name" value="Winged helix' DNA-binding domain"/>
    <property type="match status" value="1"/>
</dbReference>
<dbReference type="SUPFAM" id="SSF53850">
    <property type="entry name" value="Periplasmic binding protein-like II"/>
    <property type="match status" value="1"/>
</dbReference>
<evidence type="ECO:0000313" key="7">
    <source>
        <dbReference type="Proteomes" id="UP001150531"/>
    </source>
</evidence>
<sequence>MSSILDLEIFVRTADSGSISAAARTLELTPAAASIALKRLETRLGIRLFARSTRSMRLTEEGRRYLESVRLALATLAEGEQALKQQTEGLSGVLQLAAPSDFGRNVLLPWLDDFKREHPHIQLQLLLNDRHADLFRETVDVALRFGVPSDSTLVALPILPEHRRVACASPTYLERQGTPQNPAELSEHSALLYLRNGRPYNTWRFHRDDETVEVEVRGDYLSDDGEVARRWALAGHGIAYKAWLDVAEDVRAGRLVTLFDDWQGESVPFNLLCPHRVQVSERVKVLQAFLRVRCRALDIADRQGSRKPL</sequence>
<dbReference type="PROSITE" id="PS50931">
    <property type="entry name" value="HTH_LYSR"/>
    <property type="match status" value="1"/>
</dbReference>
<keyword evidence="7" id="KW-1185">Reference proteome</keyword>
<organism evidence="6 7">
    <name type="scientific">Pseudomonas aphyarum</name>
    <dbReference type="NCBI Taxonomy" id="2942629"/>
    <lineage>
        <taxon>Bacteria</taxon>
        <taxon>Pseudomonadati</taxon>
        <taxon>Pseudomonadota</taxon>
        <taxon>Gammaproteobacteria</taxon>
        <taxon>Pseudomonadales</taxon>
        <taxon>Pseudomonadaceae</taxon>
        <taxon>Pseudomonas</taxon>
    </lineage>
</organism>
<proteinExistence type="inferred from homology"/>
<evidence type="ECO:0000256" key="3">
    <source>
        <dbReference type="ARBA" id="ARBA00023125"/>
    </source>
</evidence>
<dbReference type="InterPro" id="IPR000847">
    <property type="entry name" value="LysR_HTH_N"/>
</dbReference>
<dbReference type="Pfam" id="PF00126">
    <property type="entry name" value="HTH_1"/>
    <property type="match status" value="1"/>
</dbReference>
<dbReference type="CDD" id="cd08422">
    <property type="entry name" value="PBP2_CrgA_like"/>
    <property type="match status" value="1"/>
</dbReference>
<feature type="domain" description="HTH lysR-type" evidence="5">
    <location>
        <begin position="1"/>
        <end position="59"/>
    </location>
</feature>
<dbReference type="Proteomes" id="UP001150531">
    <property type="component" value="Unassembled WGS sequence"/>
</dbReference>
<keyword evidence="3" id="KW-0238">DNA-binding</keyword>
<dbReference type="InterPro" id="IPR036390">
    <property type="entry name" value="WH_DNA-bd_sf"/>
</dbReference>
<gene>
    <name evidence="6" type="ORF">M5G18_14625</name>
</gene>
<comment type="similarity">
    <text evidence="1">Belongs to the LysR transcriptional regulatory family.</text>
</comment>
<evidence type="ECO:0000313" key="6">
    <source>
        <dbReference type="EMBL" id="MDD1125823.1"/>
    </source>
</evidence>
<accession>A0ABT5PPI3</accession>
<evidence type="ECO:0000256" key="1">
    <source>
        <dbReference type="ARBA" id="ARBA00009437"/>
    </source>
</evidence>
<dbReference type="PANTHER" id="PTHR30537">
    <property type="entry name" value="HTH-TYPE TRANSCRIPTIONAL REGULATOR"/>
    <property type="match status" value="1"/>
</dbReference>
<dbReference type="InterPro" id="IPR058163">
    <property type="entry name" value="LysR-type_TF_proteobact-type"/>
</dbReference>
<name>A0ABT5PPI3_9PSED</name>
<keyword evidence="4" id="KW-0804">Transcription</keyword>
<dbReference type="RefSeq" id="WP_273899583.1">
    <property type="nucleotide sequence ID" value="NZ_JAMDGS010000010.1"/>
</dbReference>
<dbReference type="Gene3D" id="3.40.190.290">
    <property type="match status" value="1"/>
</dbReference>
<dbReference type="EMBL" id="JAMDGS010000010">
    <property type="protein sequence ID" value="MDD1125823.1"/>
    <property type="molecule type" value="Genomic_DNA"/>
</dbReference>
<reference evidence="6" key="1">
    <citation type="submission" date="2022-05" db="EMBL/GenBank/DDBJ databases">
        <title>Novel Pseudomonas spp. Isolated from a Rainbow Trout Aquaculture Facility.</title>
        <authorList>
            <person name="Testerman T."/>
            <person name="Graf J."/>
        </authorList>
    </citation>
    <scope>NUCLEOTIDE SEQUENCE</scope>
    <source>
        <strain evidence="6">ID386</strain>
    </source>
</reference>
<dbReference type="PANTHER" id="PTHR30537:SF21">
    <property type="entry name" value="HTH-TYPE TRANSCRIPTIONAL REGULATOR SINR-RELATED"/>
    <property type="match status" value="1"/>
</dbReference>
<dbReference type="Pfam" id="PF03466">
    <property type="entry name" value="LysR_substrate"/>
    <property type="match status" value="1"/>
</dbReference>
<dbReference type="InterPro" id="IPR005119">
    <property type="entry name" value="LysR_subst-bd"/>
</dbReference>
<comment type="caution">
    <text evidence="6">The sequence shown here is derived from an EMBL/GenBank/DDBJ whole genome shotgun (WGS) entry which is preliminary data.</text>
</comment>
<evidence type="ECO:0000256" key="2">
    <source>
        <dbReference type="ARBA" id="ARBA00023015"/>
    </source>
</evidence>
<protein>
    <submittedName>
        <fullName evidence="6">LysR family transcriptional regulator</fullName>
    </submittedName>
</protein>
<evidence type="ECO:0000259" key="5">
    <source>
        <dbReference type="PROSITE" id="PS50931"/>
    </source>
</evidence>
<keyword evidence="2" id="KW-0805">Transcription regulation</keyword>
<dbReference type="InterPro" id="IPR036388">
    <property type="entry name" value="WH-like_DNA-bd_sf"/>
</dbReference>